<sequence length="84" mass="8930">MSEFAITPSEVKQELQELKSSKAAGPDGVHPAILKPLADVLAEPLAKLFNQLLCAEELPTDWKVVEVVPVHKGGVGKTPTTTGQ</sequence>
<dbReference type="OrthoDB" id="6243574at2759"/>
<keyword evidence="2" id="KW-1185">Reference proteome</keyword>
<accession>A0A183BFW2</accession>
<reference evidence="3" key="1">
    <citation type="submission" date="2016-06" db="UniProtKB">
        <authorList>
            <consortium name="WormBaseParasite"/>
        </authorList>
    </citation>
    <scope>IDENTIFICATION</scope>
</reference>
<dbReference type="PANTHER" id="PTHR33395:SF22">
    <property type="entry name" value="REVERSE TRANSCRIPTASE DOMAIN-CONTAINING PROTEIN"/>
    <property type="match status" value="1"/>
</dbReference>
<dbReference type="EMBL" id="UZAN01074518">
    <property type="protein sequence ID" value="VDP95576.1"/>
    <property type="molecule type" value="Genomic_DNA"/>
</dbReference>
<reference evidence="1 2" key="2">
    <citation type="submission" date="2018-11" db="EMBL/GenBank/DDBJ databases">
        <authorList>
            <consortium name="Pathogen Informatics"/>
        </authorList>
    </citation>
    <scope>NUCLEOTIDE SEQUENCE [LARGE SCALE GENOMIC DNA]</scope>
    <source>
        <strain evidence="1 2">Egypt</strain>
    </source>
</reference>
<evidence type="ECO:0000313" key="2">
    <source>
        <dbReference type="Proteomes" id="UP000272942"/>
    </source>
</evidence>
<dbReference type="PANTHER" id="PTHR33395">
    <property type="entry name" value="TRANSCRIPTASE, PUTATIVE-RELATED-RELATED"/>
    <property type="match status" value="1"/>
</dbReference>
<evidence type="ECO:0000313" key="1">
    <source>
        <dbReference type="EMBL" id="VDP95576.1"/>
    </source>
</evidence>
<gene>
    <name evidence="1" type="ORF">ECPE_LOCUS18097</name>
</gene>
<dbReference type="GO" id="GO:0007508">
    <property type="term" value="P:larval heart development"/>
    <property type="evidence" value="ECO:0007669"/>
    <property type="project" value="TreeGrafter"/>
</dbReference>
<dbReference type="WBParaSite" id="ECPE_0001814601-mRNA-1">
    <property type="protein sequence ID" value="ECPE_0001814601-mRNA-1"/>
    <property type="gene ID" value="ECPE_0001814601"/>
</dbReference>
<protein>
    <submittedName>
        <fullName evidence="3">RNA-directed DNA polymerase from mobile element jockey</fullName>
    </submittedName>
</protein>
<dbReference type="Proteomes" id="UP000272942">
    <property type="component" value="Unassembled WGS sequence"/>
</dbReference>
<proteinExistence type="predicted"/>
<dbReference type="GO" id="GO:0061343">
    <property type="term" value="P:cell adhesion involved in heart morphogenesis"/>
    <property type="evidence" value="ECO:0007669"/>
    <property type="project" value="TreeGrafter"/>
</dbReference>
<organism evidence="3">
    <name type="scientific">Echinostoma caproni</name>
    <dbReference type="NCBI Taxonomy" id="27848"/>
    <lineage>
        <taxon>Eukaryota</taxon>
        <taxon>Metazoa</taxon>
        <taxon>Spiralia</taxon>
        <taxon>Lophotrochozoa</taxon>
        <taxon>Platyhelminthes</taxon>
        <taxon>Trematoda</taxon>
        <taxon>Digenea</taxon>
        <taxon>Plagiorchiida</taxon>
        <taxon>Echinostomata</taxon>
        <taxon>Echinostomatoidea</taxon>
        <taxon>Echinostomatidae</taxon>
        <taxon>Echinostoma</taxon>
    </lineage>
</organism>
<dbReference type="GO" id="GO:0031012">
    <property type="term" value="C:extracellular matrix"/>
    <property type="evidence" value="ECO:0007669"/>
    <property type="project" value="TreeGrafter"/>
</dbReference>
<name>A0A183BFW2_9TREM</name>
<evidence type="ECO:0000313" key="3">
    <source>
        <dbReference type="WBParaSite" id="ECPE_0001814601-mRNA-1"/>
    </source>
</evidence>
<dbReference type="AlphaFoldDB" id="A0A183BFW2"/>